<evidence type="ECO:0000313" key="1">
    <source>
        <dbReference type="EMBL" id="VDM51252.1"/>
    </source>
</evidence>
<keyword evidence="2" id="KW-1185">Reference proteome</keyword>
<dbReference type="WBParaSite" id="TCNE_0001993501-mRNA-1">
    <property type="protein sequence ID" value="TCNE_0001993501-mRNA-1"/>
    <property type="gene ID" value="TCNE_0001993501"/>
</dbReference>
<reference evidence="1 2" key="2">
    <citation type="submission" date="2018-11" db="EMBL/GenBank/DDBJ databases">
        <authorList>
            <consortium name="Pathogen Informatics"/>
        </authorList>
    </citation>
    <scope>NUCLEOTIDE SEQUENCE [LARGE SCALE GENOMIC DNA]</scope>
</reference>
<dbReference type="PANTHER" id="PTHR11905:SF248">
    <property type="entry name" value="DISINTEGRIN AND METALLOPROTEINASE DOMAIN-CONTAINING PROTEIN UNC-71"/>
    <property type="match status" value="1"/>
</dbReference>
<proteinExistence type="predicted"/>
<dbReference type="PANTHER" id="PTHR11905">
    <property type="entry name" value="ADAM A DISINTEGRIN AND METALLOPROTEASE DOMAIN"/>
    <property type="match status" value="1"/>
</dbReference>
<dbReference type="Proteomes" id="UP000050794">
    <property type="component" value="Unassembled WGS sequence"/>
</dbReference>
<sequence>MIVVLVGIWFSIIFCRNYFLNATVHYKQVTIVIRSNVVGRLKLLIALNEIVFLNETEFRKLDDQGESPLSKRIENCYYQGTVNGDESSFVALSSCNGLRGIIAFGNGTAFGIWPLDGGDRGRRHPHVLYRTKWSTEAFCTTQANVETRHSRKMKEHDLAEDVGVEYMLEAINIAD</sequence>
<protein>
    <submittedName>
        <fullName evidence="3">Pep_M12B_propep domain-containing protein</fullName>
    </submittedName>
</protein>
<evidence type="ECO:0000313" key="3">
    <source>
        <dbReference type="WBParaSite" id="TCNE_0001993501-mRNA-1"/>
    </source>
</evidence>
<gene>
    <name evidence="1" type="ORF">TCNE_LOCUS19931</name>
</gene>
<accession>A0A183VGR1</accession>
<dbReference type="AlphaFoldDB" id="A0A183VGR1"/>
<organism evidence="2 3">
    <name type="scientific">Toxocara canis</name>
    <name type="common">Canine roundworm</name>
    <dbReference type="NCBI Taxonomy" id="6265"/>
    <lineage>
        <taxon>Eukaryota</taxon>
        <taxon>Metazoa</taxon>
        <taxon>Ecdysozoa</taxon>
        <taxon>Nematoda</taxon>
        <taxon>Chromadorea</taxon>
        <taxon>Rhabditida</taxon>
        <taxon>Spirurina</taxon>
        <taxon>Ascaridomorpha</taxon>
        <taxon>Ascaridoidea</taxon>
        <taxon>Toxocaridae</taxon>
        <taxon>Toxocara</taxon>
    </lineage>
</organism>
<dbReference type="EMBL" id="UYWY01027778">
    <property type="protein sequence ID" value="VDM51252.1"/>
    <property type="molecule type" value="Genomic_DNA"/>
</dbReference>
<name>A0A183VGR1_TOXCA</name>
<dbReference type="GO" id="GO:0006509">
    <property type="term" value="P:membrane protein ectodomain proteolysis"/>
    <property type="evidence" value="ECO:0007669"/>
    <property type="project" value="TreeGrafter"/>
</dbReference>
<reference evidence="3" key="1">
    <citation type="submission" date="2016-06" db="UniProtKB">
        <authorList>
            <consortium name="WormBaseParasite"/>
        </authorList>
    </citation>
    <scope>IDENTIFICATION</scope>
</reference>
<evidence type="ECO:0000313" key="2">
    <source>
        <dbReference type="Proteomes" id="UP000050794"/>
    </source>
</evidence>